<gene>
    <name evidence="11" type="primary">Pttg1ip</name>
</gene>
<evidence type="ECO:0000256" key="7">
    <source>
        <dbReference type="SAM" id="MobiDB-lite"/>
    </source>
</evidence>
<evidence type="ECO:0000313" key="12">
    <source>
        <dbReference type="Proteomes" id="UP000694417"/>
    </source>
</evidence>
<protein>
    <submittedName>
        <fullName evidence="11">PTTG1 interacting protein</fullName>
    </submittedName>
</protein>
<evidence type="ECO:0000256" key="8">
    <source>
        <dbReference type="SAM" id="Phobius"/>
    </source>
</evidence>
<evidence type="ECO:0000256" key="5">
    <source>
        <dbReference type="ARBA" id="ARBA00023136"/>
    </source>
</evidence>
<keyword evidence="2 8" id="KW-0812">Transmembrane</keyword>
<dbReference type="GO" id="GO:0005634">
    <property type="term" value="C:nucleus"/>
    <property type="evidence" value="ECO:0007669"/>
    <property type="project" value="TreeGrafter"/>
</dbReference>
<dbReference type="GO" id="GO:0005737">
    <property type="term" value="C:cytoplasm"/>
    <property type="evidence" value="ECO:0007669"/>
    <property type="project" value="TreeGrafter"/>
</dbReference>
<dbReference type="Ensembl" id="ENSUPAT00010006553.1">
    <property type="protein sequence ID" value="ENSUPAP00010005722.1"/>
    <property type="gene ID" value="ENSUPAG00010004620.1"/>
</dbReference>
<reference evidence="11" key="2">
    <citation type="submission" date="2025-09" db="UniProtKB">
        <authorList>
            <consortium name="Ensembl"/>
        </authorList>
    </citation>
    <scope>IDENTIFICATION</scope>
</reference>
<evidence type="ECO:0000259" key="10">
    <source>
        <dbReference type="SMART" id="SM00423"/>
    </source>
</evidence>
<organism evidence="11 12">
    <name type="scientific">Urocitellus parryii</name>
    <name type="common">Arctic ground squirrel</name>
    <name type="synonym">Spermophilus parryii</name>
    <dbReference type="NCBI Taxonomy" id="9999"/>
    <lineage>
        <taxon>Eukaryota</taxon>
        <taxon>Metazoa</taxon>
        <taxon>Chordata</taxon>
        <taxon>Craniata</taxon>
        <taxon>Vertebrata</taxon>
        <taxon>Euteleostomi</taxon>
        <taxon>Mammalia</taxon>
        <taxon>Eutheria</taxon>
        <taxon>Euarchontoglires</taxon>
        <taxon>Glires</taxon>
        <taxon>Rodentia</taxon>
        <taxon>Sciuromorpha</taxon>
        <taxon>Sciuridae</taxon>
        <taxon>Xerinae</taxon>
        <taxon>Marmotini</taxon>
        <taxon>Urocitellus</taxon>
    </lineage>
</organism>
<dbReference type="GO" id="GO:0016020">
    <property type="term" value="C:membrane"/>
    <property type="evidence" value="ECO:0007669"/>
    <property type="project" value="UniProtKB-SubCell"/>
</dbReference>
<feature type="domain" description="PSI" evidence="10">
    <location>
        <begin position="39"/>
        <end position="92"/>
    </location>
</feature>
<dbReference type="InterPro" id="IPR016201">
    <property type="entry name" value="PSI"/>
</dbReference>
<keyword evidence="4 8" id="KW-1133">Transmembrane helix</keyword>
<evidence type="ECO:0000256" key="3">
    <source>
        <dbReference type="ARBA" id="ARBA00022729"/>
    </source>
</evidence>
<accession>A0A8D2H3B6</accession>
<keyword evidence="6" id="KW-0325">Glycoprotein</keyword>
<evidence type="ECO:0000256" key="4">
    <source>
        <dbReference type="ARBA" id="ARBA00022989"/>
    </source>
</evidence>
<evidence type="ECO:0000313" key="11">
    <source>
        <dbReference type="Ensembl" id="ENSUPAP00010005722.1"/>
    </source>
</evidence>
<dbReference type="GO" id="GO:0006606">
    <property type="term" value="P:protein import into nucleus"/>
    <property type="evidence" value="ECO:0007669"/>
    <property type="project" value="TreeGrafter"/>
</dbReference>
<evidence type="ECO:0000256" key="6">
    <source>
        <dbReference type="ARBA" id="ARBA00023180"/>
    </source>
</evidence>
<sequence>MAPSGTRGPTPRWALPFAGAALVLLLIPAAAAQEPLRVGCSQYTNRSCEECLKNVSCLWCNANNACLEYPVRKILPPASLCKLSSARWGVCWVNFQALIITMSVLGGIILLGITVCCYCCCRRKRSQKPDKGEERAMREQEERRVRQEERRAEMKSRHDEIRKKYGKAPLHLLWAVPEWEPCLVPQLLSVALLHEDSSWCYSRLSA</sequence>
<proteinExistence type="predicted"/>
<feature type="region of interest" description="Disordered" evidence="7">
    <location>
        <begin position="131"/>
        <end position="155"/>
    </location>
</feature>
<feature type="signal peptide" evidence="9">
    <location>
        <begin position="1"/>
        <end position="32"/>
    </location>
</feature>
<evidence type="ECO:0000256" key="1">
    <source>
        <dbReference type="ARBA" id="ARBA00004479"/>
    </source>
</evidence>
<dbReference type="Proteomes" id="UP000694417">
    <property type="component" value="Unplaced"/>
</dbReference>
<evidence type="ECO:0000256" key="9">
    <source>
        <dbReference type="SAM" id="SignalP"/>
    </source>
</evidence>
<dbReference type="GeneTree" id="ENSGT00390000004977"/>
<dbReference type="PANTHER" id="PTHR15191">
    <property type="entry name" value="PROTEIN CBG20567"/>
    <property type="match status" value="1"/>
</dbReference>
<feature type="transmembrane region" description="Helical" evidence="8">
    <location>
        <begin position="97"/>
        <end position="121"/>
    </location>
</feature>
<keyword evidence="5 8" id="KW-0472">Membrane</keyword>
<dbReference type="SMART" id="SM00423">
    <property type="entry name" value="PSI"/>
    <property type="match status" value="1"/>
</dbReference>
<dbReference type="PANTHER" id="PTHR15191:SF14">
    <property type="entry name" value="PITUITARY TUMOR-TRANSFORMING GENE 1 PROTEIN-INTERACTING PROTEIN"/>
    <property type="match status" value="1"/>
</dbReference>
<dbReference type="AlphaFoldDB" id="A0A8D2H3B6"/>
<comment type="subcellular location">
    <subcellularLocation>
        <location evidence="1">Membrane</location>
        <topology evidence="1">Single-pass type I membrane protein</topology>
    </subcellularLocation>
</comment>
<reference evidence="11" key="1">
    <citation type="submission" date="2025-08" db="UniProtKB">
        <authorList>
            <consortium name="Ensembl"/>
        </authorList>
    </citation>
    <scope>IDENTIFICATION</scope>
</reference>
<keyword evidence="3 9" id="KW-0732">Signal</keyword>
<dbReference type="InterPro" id="IPR052304">
    <property type="entry name" value="PTTG1IP"/>
</dbReference>
<evidence type="ECO:0000256" key="2">
    <source>
        <dbReference type="ARBA" id="ARBA00022692"/>
    </source>
</evidence>
<keyword evidence="12" id="KW-1185">Reference proteome</keyword>
<name>A0A8D2H3B6_UROPR</name>
<feature type="chain" id="PRO_5034650535" evidence="9">
    <location>
        <begin position="33"/>
        <end position="206"/>
    </location>
</feature>